<dbReference type="EMBL" id="SJPG01000001">
    <property type="protein sequence ID" value="TWT64126.1"/>
    <property type="molecule type" value="Genomic_DNA"/>
</dbReference>
<dbReference type="InterPro" id="IPR011268">
    <property type="entry name" value="Purine_phosphorylase"/>
</dbReference>
<keyword evidence="3 5" id="KW-0328">Glycosyltransferase</keyword>
<feature type="binding site" evidence="6">
    <location>
        <position position="236"/>
    </location>
    <ligand>
        <name>a purine D-ribonucleoside</name>
        <dbReference type="ChEBI" id="CHEBI:142355"/>
    </ligand>
</feature>
<feature type="binding site" evidence="6">
    <location>
        <position position="194"/>
    </location>
    <ligand>
        <name>a purine D-ribonucleoside</name>
        <dbReference type="ChEBI" id="CHEBI:142355"/>
    </ligand>
</feature>
<comment type="caution">
    <text evidence="8">The sequence shown here is derived from an EMBL/GenBank/DDBJ whole genome shotgun (WGS) entry which is preliminary data.</text>
</comment>
<dbReference type="EC" id="2.4.2.1" evidence="5"/>
<dbReference type="RefSeq" id="WP_146505866.1">
    <property type="nucleotide sequence ID" value="NZ_SJPG01000001.1"/>
</dbReference>
<dbReference type="SUPFAM" id="SSF53167">
    <property type="entry name" value="Purine and uridine phosphorylases"/>
    <property type="match status" value="1"/>
</dbReference>
<dbReference type="GO" id="GO:0009116">
    <property type="term" value="P:nucleoside metabolic process"/>
    <property type="evidence" value="ECO:0007669"/>
    <property type="project" value="InterPro"/>
</dbReference>
<evidence type="ECO:0000256" key="4">
    <source>
        <dbReference type="ARBA" id="ARBA00022679"/>
    </source>
</evidence>
<feature type="domain" description="Nucleoside phosphorylase" evidence="7">
    <location>
        <begin position="24"/>
        <end position="270"/>
    </location>
</feature>
<evidence type="ECO:0000256" key="5">
    <source>
        <dbReference type="PIRNR" id="PIRNR000477"/>
    </source>
</evidence>
<evidence type="ECO:0000313" key="9">
    <source>
        <dbReference type="Proteomes" id="UP000316095"/>
    </source>
</evidence>
<dbReference type="UniPathway" id="UPA00606"/>
<organism evidence="8 9">
    <name type="scientific">Rubinisphaera italica</name>
    <dbReference type="NCBI Taxonomy" id="2527969"/>
    <lineage>
        <taxon>Bacteria</taxon>
        <taxon>Pseudomonadati</taxon>
        <taxon>Planctomycetota</taxon>
        <taxon>Planctomycetia</taxon>
        <taxon>Planctomycetales</taxon>
        <taxon>Planctomycetaceae</taxon>
        <taxon>Rubinisphaera</taxon>
    </lineage>
</organism>
<proteinExistence type="inferred from homology"/>
<dbReference type="NCBIfam" id="NF006054">
    <property type="entry name" value="PRK08202.1"/>
    <property type="match status" value="1"/>
</dbReference>
<dbReference type="GO" id="GO:0005737">
    <property type="term" value="C:cytoplasm"/>
    <property type="evidence" value="ECO:0007669"/>
    <property type="project" value="TreeGrafter"/>
</dbReference>
<protein>
    <recommendedName>
        <fullName evidence="5">Purine nucleoside phosphorylase</fullName>
        <ecNumber evidence="5">2.4.2.1</ecNumber>
    </recommendedName>
    <alternativeName>
        <fullName evidence="5">Inosine-guanosine phosphorylase</fullName>
    </alternativeName>
</protein>
<evidence type="ECO:0000256" key="1">
    <source>
        <dbReference type="ARBA" id="ARBA00005058"/>
    </source>
</evidence>
<dbReference type="PANTHER" id="PTHR11904:SF9">
    <property type="entry name" value="PURINE NUCLEOSIDE PHOSPHORYLASE-RELATED"/>
    <property type="match status" value="1"/>
</dbReference>
<comment type="similarity">
    <text evidence="2 5">Belongs to the PNP/MTAP phosphorylase family.</text>
</comment>
<dbReference type="InterPro" id="IPR018099">
    <property type="entry name" value="Purine_phosphorylase-2_CS"/>
</dbReference>
<feature type="binding site" evidence="6">
    <location>
        <position position="31"/>
    </location>
    <ligand>
        <name>phosphate</name>
        <dbReference type="ChEBI" id="CHEBI:43474"/>
    </ligand>
</feature>
<name>A0A5C5XLN6_9PLAN</name>
<dbReference type="PIRSF" id="PIRSF000477">
    <property type="entry name" value="PurNPase"/>
    <property type="match status" value="1"/>
</dbReference>
<feature type="binding site" evidence="6">
    <location>
        <position position="213"/>
    </location>
    <ligand>
        <name>phosphate</name>
        <dbReference type="ChEBI" id="CHEBI:43474"/>
    </ligand>
</feature>
<comment type="pathway">
    <text evidence="1 5">Purine metabolism; purine nucleoside salvage.</text>
</comment>
<gene>
    <name evidence="8" type="primary">punA_2</name>
    <name evidence="8" type="ORF">Pan54_48870</name>
</gene>
<dbReference type="GO" id="GO:0004731">
    <property type="term" value="F:purine-nucleoside phosphorylase activity"/>
    <property type="evidence" value="ECO:0007669"/>
    <property type="project" value="UniProtKB-EC"/>
</dbReference>
<dbReference type="InterPro" id="IPR035994">
    <property type="entry name" value="Nucleoside_phosphorylase_sf"/>
</dbReference>
<evidence type="ECO:0000256" key="6">
    <source>
        <dbReference type="PIRSR" id="PIRSR000477-2"/>
    </source>
</evidence>
<evidence type="ECO:0000256" key="3">
    <source>
        <dbReference type="ARBA" id="ARBA00022676"/>
    </source>
</evidence>
<dbReference type="OrthoDB" id="1523230at2"/>
<feature type="binding site" evidence="6">
    <location>
        <position position="114"/>
    </location>
    <ligand>
        <name>phosphate</name>
        <dbReference type="ChEBI" id="CHEBI:43474"/>
    </ligand>
</feature>
<feature type="binding site" evidence="6">
    <location>
        <begin position="82"/>
        <end position="84"/>
    </location>
    <ligand>
        <name>phosphate</name>
        <dbReference type="ChEBI" id="CHEBI:43474"/>
    </ligand>
</feature>
<dbReference type="InterPro" id="IPR000845">
    <property type="entry name" value="Nucleoside_phosphorylase_d"/>
</dbReference>
<dbReference type="PANTHER" id="PTHR11904">
    <property type="entry name" value="METHYLTHIOADENOSINE/PURINE NUCLEOSIDE PHOSPHORYLASE"/>
    <property type="match status" value="1"/>
</dbReference>
<dbReference type="Gene3D" id="3.40.50.1580">
    <property type="entry name" value="Nucleoside phosphorylase domain"/>
    <property type="match status" value="1"/>
</dbReference>
<dbReference type="Pfam" id="PF01048">
    <property type="entry name" value="PNP_UDP_1"/>
    <property type="match status" value="1"/>
</dbReference>
<evidence type="ECO:0000313" key="8">
    <source>
        <dbReference type="EMBL" id="TWT64126.1"/>
    </source>
</evidence>
<feature type="binding site" evidence="6">
    <location>
        <position position="62"/>
    </location>
    <ligand>
        <name>phosphate</name>
        <dbReference type="ChEBI" id="CHEBI:43474"/>
    </ligand>
</feature>
<dbReference type="PROSITE" id="PS01240">
    <property type="entry name" value="PNP_MTAP_2"/>
    <property type="match status" value="1"/>
</dbReference>
<evidence type="ECO:0000259" key="7">
    <source>
        <dbReference type="Pfam" id="PF01048"/>
    </source>
</evidence>
<dbReference type="CDD" id="cd09009">
    <property type="entry name" value="PNP-EcPNPII_like"/>
    <property type="match status" value="1"/>
</dbReference>
<reference evidence="8 9" key="1">
    <citation type="submission" date="2019-02" db="EMBL/GenBank/DDBJ databases">
        <title>Deep-cultivation of Planctomycetes and their phenomic and genomic characterization uncovers novel biology.</title>
        <authorList>
            <person name="Wiegand S."/>
            <person name="Jogler M."/>
            <person name="Boedeker C."/>
            <person name="Pinto D."/>
            <person name="Vollmers J."/>
            <person name="Rivas-Marin E."/>
            <person name="Kohn T."/>
            <person name="Peeters S.H."/>
            <person name="Heuer A."/>
            <person name="Rast P."/>
            <person name="Oberbeckmann S."/>
            <person name="Bunk B."/>
            <person name="Jeske O."/>
            <person name="Meyerdierks A."/>
            <person name="Storesund J.E."/>
            <person name="Kallscheuer N."/>
            <person name="Luecker S."/>
            <person name="Lage O.M."/>
            <person name="Pohl T."/>
            <person name="Merkel B.J."/>
            <person name="Hornburger P."/>
            <person name="Mueller R.-W."/>
            <person name="Bruemmer F."/>
            <person name="Labrenz M."/>
            <person name="Spormann A.M."/>
            <person name="Op Den Camp H."/>
            <person name="Overmann J."/>
            <person name="Amann R."/>
            <person name="Jetten M.S.M."/>
            <person name="Mascher T."/>
            <person name="Medema M.H."/>
            <person name="Devos D.P."/>
            <person name="Kaster A.-K."/>
            <person name="Ovreas L."/>
            <person name="Rohde M."/>
            <person name="Galperin M.Y."/>
            <person name="Jogler C."/>
        </authorList>
    </citation>
    <scope>NUCLEOTIDE SEQUENCE [LARGE SCALE GENOMIC DNA]</scope>
    <source>
        <strain evidence="8 9">Pan54</strain>
    </source>
</reference>
<dbReference type="NCBIfam" id="TIGR01697">
    <property type="entry name" value="PNPH-PUNA-XAPA"/>
    <property type="match status" value="1"/>
</dbReference>
<evidence type="ECO:0000256" key="2">
    <source>
        <dbReference type="ARBA" id="ARBA00006751"/>
    </source>
</evidence>
<dbReference type="AlphaFoldDB" id="A0A5C5XLN6"/>
<accession>A0A5C5XLN6</accession>
<sequence length="283" mass="31065">MHGLQERIQETLEVIRGQWTREPRIGIICGSGLGKLSEALTIEAAYEFADLPHFVLSTALGHAGRFLCGKWNQAPIVAMQGRLHFYEGYTLAEITYPVRVMQALGVDLLIVTSASGGMHPQHHPGQIIVIDDHINLMGDNPLAGWNDEDLGPRFPDMSRPYDPPLLEKALEIARQKNISAQRGVYVGVKGPNYETRAEYRFFRAIGGDVVGMSTVPETLVAVHGGTRVVGLSTVTNVCLPDALTPVTGQEVIDVAHQASRNVRIIIDGLIQHESRTMKSELFP</sequence>
<keyword evidence="4 5" id="KW-0808">Transferase</keyword>
<dbReference type="Proteomes" id="UP000316095">
    <property type="component" value="Unassembled WGS sequence"/>
</dbReference>
<keyword evidence="9" id="KW-1185">Reference proteome</keyword>
<comment type="function">
    <text evidence="5">The purine nucleoside phosphorylases catalyze the phosphorolytic breakdown of the N-glycosidic bond in the beta-(deoxy)ribonucleoside molecules, with the formation of the corresponding free purine bases and pentose-1-phosphate.</text>
</comment>